<dbReference type="Proteomes" id="UP000309340">
    <property type="component" value="Unassembled WGS sequence"/>
</dbReference>
<proteinExistence type="predicted"/>
<keyword evidence="3" id="KW-1185">Reference proteome</keyword>
<organism evidence="2 3">
    <name type="scientific">Friedmanniomyces simplex</name>
    <dbReference type="NCBI Taxonomy" id="329884"/>
    <lineage>
        <taxon>Eukaryota</taxon>
        <taxon>Fungi</taxon>
        <taxon>Dikarya</taxon>
        <taxon>Ascomycota</taxon>
        <taxon>Pezizomycotina</taxon>
        <taxon>Dothideomycetes</taxon>
        <taxon>Dothideomycetidae</taxon>
        <taxon>Mycosphaerellales</taxon>
        <taxon>Teratosphaeriaceae</taxon>
        <taxon>Friedmanniomyces</taxon>
    </lineage>
</organism>
<feature type="region of interest" description="Disordered" evidence="1">
    <location>
        <begin position="31"/>
        <end position="81"/>
    </location>
</feature>
<dbReference type="AlphaFoldDB" id="A0A4U0WS56"/>
<sequence length="103" mass="10381">MEPSLETHPAAPNTGRASSIAFAALPTRTNAKTPAVHATERNMRVRLGSSGTSASVPVSSAESSAPSASSSSLAKTPGSLEQRMACESRSFGLLGIGSPVAQV</sequence>
<evidence type="ECO:0000313" key="2">
    <source>
        <dbReference type="EMBL" id="TKA65323.1"/>
    </source>
</evidence>
<protein>
    <submittedName>
        <fullName evidence="2">Uncharacterized protein</fullName>
    </submittedName>
</protein>
<evidence type="ECO:0000256" key="1">
    <source>
        <dbReference type="SAM" id="MobiDB-lite"/>
    </source>
</evidence>
<gene>
    <name evidence="2" type="ORF">B0A55_11498</name>
</gene>
<accession>A0A4U0WS56</accession>
<feature type="compositionally biased region" description="Low complexity" evidence="1">
    <location>
        <begin position="48"/>
        <end position="72"/>
    </location>
</feature>
<name>A0A4U0WS56_9PEZI</name>
<dbReference type="EMBL" id="NAJQ01000748">
    <property type="protein sequence ID" value="TKA65323.1"/>
    <property type="molecule type" value="Genomic_DNA"/>
</dbReference>
<reference evidence="2 3" key="1">
    <citation type="submission" date="2017-03" db="EMBL/GenBank/DDBJ databases">
        <title>Genomes of endolithic fungi from Antarctica.</title>
        <authorList>
            <person name="Coleine C."/>
            <person name="Masonjones S."/>
            <person name="Stajich J.E."/>
        </authorList>
    </citation>
    <scope>NUCLEOTIDE SEQUENCE [LARGE SCALE GENOMIC DNA]</scope>
    <source>
        <strain evidence="2 3">CCFEE 5184</strain>
    </source>
</reference>
<evidence type="ECO:0000313" key="3">
    <source>
        <dbReference type="Proteomes" id="UP000309340"/>
    </source>
</evidence>
<comment type="caution">
    <text evidence="2">The sequence shown here is derived from an EMBL/GenBank/DDBJ whole genome shotgun (WGS) entry which is preliminary data.</text>
</comment>